<sequence>MRQKVVFGIFCSLCLLLSGSGQATTLNELKVGVRILDFMMAPPRGKTPLAVIYDGENKASVADAQTIQEWVNSGVSSVRAELVPSLVDAHRLDEVPAFKIAIVASGTTQALDKRILDYALKNHALTISSDLSCLQAGKCVVGIASSPRVEVIINRSVASSYRVEFSEAFRMMVREY</sequence>
<evidence type="ECO:0000256" key="1">
    <source>
        <dbReference type="SAM" id="SignalP"/>
    </source>
</evidence>
<keyword evidence="3" id="KW-1185">Reference proteome</keyword>
<feature type="signal peptide" evidence="1">
    <location>
        <begin position="1"/>
        <end position="23"/>
    </location>
</feature>
<dbReference type="Proteomes" id="UP000233293">
    <property type="component" value="Unassembled WGS sequence"/>
</dbReference>
<dbReference type="RefSeq" id="WP_101250967.1">
    <property type="nucleotide sequence ID" value="NZ_PIUM01000013.1"/>
</dbReference>
<evidence type="ECO:0008006" key="4">
    <source>
        <dbReference type="Google" id="ProtNLM"/>
    </source>
</evidence>
<dbReference type="AlphaFoldDB" id="A0A2N3PUT8"/>
<reference evidence="3" key="1">
    <citation type="submission" date="2017-12" db="EMBL/GenBank/DDBJ databases">
        <title>Draft genome sequence of Telmatospirillum siberiense 26-4b1T, an acidotolerant peatland alphaproteobacterium potentially involved in sulfur cycling.</title>
        <authorList>
            <person name="Hausmann B."/>
            <person name="Pjevac P."/>
            <person name="Schreck K."/>
            <person name="Herbold C.W."/>
            <person name="Daims H."/>
            <person name="Wagner M."/>
            <person name="Pester M."/>
            <person name="Loy A."/>
        </authorList>
    </citation>
    <scope>NUCLEOTIDE SEQUENCE [LARGE SCALE GENOMIC DNA]</scope>
    <source>
        <strain evidence="3">26-4b1</strain>
    </source>
</reference>
<organism evidence="2 3">
    <name type="scientific">Telmatospirillum siberiense</name>
    <dbReference type="NCBI Taxonomy" id="382514"/>
    <lineage>
        <taxon>Bacteria</taxon>
        <taxon>Pseudomonadati</taxon>
        <taxon>Pseudomonadota</taxon>
        <taxon>Alphaproteobacteria</taxon>
        <taxon>Rhodospirillales</taxon>
        <taxon>Rhodospirillaceae</taxon>
        <taxon>Telmatospirillum</taxon>
    </lineage>
</organism>
<evidence type="ECO:0000313" key="3">
    <source>
        <dbReference type="Proteomes" id="UP000233293"/>
    </source>
</evidence>
<name>A0A2N3PUT8_9PROT</name>
<gene>
    <name evidence="2" type="ORF">CWS72_12615</name>
</gene>
<comment type="caution">
    <text evidence="2">The sequence shown here is derived from an EMBL/GenBank/DDBJ whole genome shotgun (WGS) entry which is preliminary data.</text>
</comment>
<accession>A0A2N3PUT8</accession>
<proteinExistence type="predicted"/>
<dbReference type="EMBL" id="PIUM01000013">
    <property type="protein sequence ID" value="PKU24172.1"/>
    <property type="molecule type" value="Genomic_DNA"/>
</dbReference>
<evidence type="ECO:0000313" key="2">
    <source>
        <dbReference type="EMBL" id="PKU24172.1"/>
    </source>
</evidence>
<feature type="chain" id="PRO_5014665432" description="DUF4154 domain-containing protein" evidence="1">
    <location>
        <begin position="24"/>
        <end position="176"/>
    </location>
</feature>
<protein>
    <recommendedName>
        <fullName evidence="4">DUF4154 domain-containing protein</fullName>
    </recommendedName>
</protein>
<keyword evidence="1" id="KW-0732">Signal</keyword>
<dbReference type="OrthoDB" id="7305350at2"/>